<dbReference type="RefSeq" id="XP_041162877.1">
    <property type="nucleotide sequence ID" value="XM_041308289.1"/>
</dbReference>
<evidence type="ECO:0000259" key="1">
    <source>
        <dbReference type="Pfam" id="PF18718"/>
    </source>
</evidence>
<dbReference type="GeneID" id="64602053"/>
<dbReference type="InterPro" id="IPR040898">
    <property type="entry name" value="CxC6"/>
</dbReference>
<dbReference type="Pfam" id="PF18721">
    <property type="entry name" value="CxC6"/>
    <property type="match status" value="1"/>
</dbReference>
<proteinExistence type="predicted"/>
<dbReference type="Proteomes" id="UP000719766">
    <property type="component" value="Unassembled WGS sequence"/>
</dbReference>
<feature type="domain" description="CxC5 like cysteine cluster associated with KDZ" evidence="1">
    <location>
        <begin position="123"/>
        <end position="238"/>
    </location>
</feature>
<keyword evidence="4" id="KW-1185">Reference proteome</keyword>
<dbReference type="Pfam" id="PF18718">
    <property type="entry name" value="CxC5"/>
    <property type="match status" value="1"/>
</dbReference>
<accession>A0A9P7DLV1</accession>
<dbReference type="OrthoDB" id="2639189at2759"/>
<gene>
    <name evidence="3" type="ORF">HD556DRAFT_1463411</name>
</gene>
<name>A0A9P7DLV1_9AGAM</name>
<evidence type="ECO:0000313" key="4">
    <source>
        <dbReference type="Proteomes" id="UP000719766"/>
    </source>
</evidence>
<protein>
    <recommendedName>
        <fullName evidence="5">CxC5 like cysteine cluster associated with KDZ domain-containing protein</fullName>
    </recommendedName>
</protein>
<dbReference type="EMBL" id="JABBWE010000014">
    <property type="protein sequence ID" value="KAG1798066.1"/>
    <property type="molecule type" value="Genomic_DNA"/>
</dbReference>
<evidence type="ECO:0000259" key="2">
    <source>
        <dbReference type="Pfam" id="PF18721"/>
    </source>
</evidence>
<dbReference type="InterPro" id="IPR041539">
    <property type="entry name" value="CxC5"/>
</dbReference>
<reference evidence="3" key="1">
    <citation type="journal article" date="2020" name="New Phytol.">
        <title>Comparative genomics reveals dynamic genome evolution in host specialist ectomycorrhizal fungi.</title>
        <authorList>
            <person name="Lofgren L.A."/>
            <person name="Nguyen N.H."/>
            <person name="Vilgalys R."/>
            <person name="Ruytinx J."/>
            <person name="Liao H.L."/>
            <person name="Branco S."/>
            <person name="Kuo A."/>
            <person name="LaButti K."/>
            <person name="Lipzen A."/>
            <person name="Andreopoulos W."/>
            <person name="Pangilinan J."/>
            <person name="Riley R."/>
            <person name="Hundley H."/>
            <person name="Na H."/>
            <person name="Barry K."/>
            <person name="Grigoriev I.V."/>
            <person name="Stajich J.E."/>
            <person name="Kennedy P.G."/>
        </authorList>
    </citation>
    <scope>NUCLEOTIDE SEQUENCE</scope>
    <source>
        <strain evidence="3">S12</strain>
    </source>
</reference>
<evidence type="ECO:0000313" key="3">
    <source>
        <dbReference type="EMBL" id="KAG1798066.1"/>
    </source>
</evidence>
<dbReference type="AlphaFoldDB" id="A0A9P7DLV1"/>
<feature type="domain" description="CxC6 like cysteine cluster associated with KDZ" evidence="2">
    <location>
        <begin position="330"/>
        <end position="396"/>
    </location>
</feature>
<organism evidence="3 4">
    <name type="scientific">Suillus plorans</name>
    <dbReference type="NCBI Taxonomy" id="116603"/>
    <lineage>
        <taxon>Eukaryota</taxon>
        <taxon>Fungi</taxon>
        <taxon>Dikarya</taxon>
        <taxon>Basidiomycota</taxon>
        <taxon>Agaricomycotina</taxon>
        <taxon>Agaricomycetes</taxon>
        <taxon>Agaricomycetidae</taxon>
        <taxon>Boletales</taxon>
        <taxon>Suillineae</taxon>
        <taxon>Suillaceae</taxon>
        <taxon>Suillus</taxon>
    </lineage>
</organism>
<comment type="caution">
    <text evidence="3">The sequence shown here is derived from an EMBL/GenBank/DDBJ whole genome shotgun (WGS) entry which is preliminary data.</text>
</comment>
<evidence type="ECO:0008006" key="5">
    <source>
        <dbReference type="Google" id="ProtNLM"/>
    </source>
</evidence>
<sequence>MTIPCCLYSSVTPPTISKALASHELLATLSFEDVLAFTSRASALKRDIMLPQLQTIPDNVPPDILPPSICEFLQLSTGLTRDTVLACWHAFKEIIWGMPSSDELAAEHERAFREHGQRLGLTSISLYPPHTHCTQSNCFTAQSRAPLKKAESRQVVLHTLHGVIPAWSVHLICRTCNTVYENNFCIAERRRWYYGGVPDYIQVADHHFVDRRVANLWVELHLKGHVSAQACANIYDSALSMREENKLEDAGWQFGFKLKNEHIWDAFIVLALTEDCARRGVILDVPNDAMQVRNERIICEGQPELRHYCDTCMRTYWNDDGSARKVQVVVTDGLSMGRPCCNVFRCRNPLTNNRSRFCWQHVDEGLNKVCAVVDCDMSVSPGSKACTLPAHQDMEHLHDERMRANFQATKCLQKMHAAQPNDAMVAQQLSDALDLEFKDEWYALDPTTQALKLFTINNPSSTGELDSTVIQSQEGCDGKSELGNRKLRAKFGRSRTHNEQIVIRPCGIIVARATMVAAEAISNVLHMVKTTFSLPGAQKPEHIMYDSNCNALREVQSRNDTWFDNVGMCVDAFHFRTKHKEGDEFCQTRCNPAHYPELLNADGSWFFNSSIAEQANVWLGGYHNIVCEMLPDKYDFFLDEMVMHRNRALIKTMENRGQFPWYSPADA</sequence>